<dbReference type="CDD" id="cd00519">
    <property type="entry name" value="Lipase_3"/>
    <property type="match status" value="1"/>
</dbReference>
<reference evidence="3 4" key="1">
    <citation type="submission" date="2013-11" db="EMBL/GenBank/DDBJ databases">
        <title>Draft genome of the bovine lungworm Dictyocaulus viviparus.</title>
        <authorList>
            <person name="Mitreva M."/>
        </authorList>
    </citation>
    <scope>NUCLEOTIDE SEQUENCE [LARGE SCALE GENOMIC DNA]</scope>
    <source>
        <strain evidence="3 4">HannoverDv2000</strain>
    </source>
</reference>
<evidence type="ECO:0000259" key="2">
    <source>
        <dbReference type="Pfam" id="PF01764"/>
    </source>
</evidence>
<dbReference type="AlphaFoldDB" id="A0A0D8XSH1"/>
<dbReference type="GO" id="GO:0006629">
    <property type="term" value="P:lipid metabolic process"/>
    <property type="evidence" value="ECO:0007669"/>
    <property type="project" value="InterPro"/>
</dbReference>
<proteinExistence type="predicted"/>
<gene>
    <name evidence="3" type="ORF">DICVIV_06310</name>
</gene>
<protein>
    <submittedName>
        <fullName evidence="3">Triacylglycerol lipase</fullName>
    </submittedName>
</protein>
<dbReference type="EMBL" id="KN716300">
    <property type="protein sequence ID" value="KJH47603.1"/>
    <property type="molecule type" value="Genomic_DNA"/>
</dbReference>
<evidence type="ECO:0000313" key="3">
    <source>
        <dbReference type="EMBL" id="KJH47603.1"/>
    </source>
</evidence>
<dbReference type="OrthoDB" id="5866690at2759"/>
<evidence type="ECO:0000313" key="4">
    <source>
        <dbReference type="Proteomes" id="UP000053766"/>
    </source>
</evidence>
<feature type="chain" id="PRO_5012045579" evidence="1">
    <location>
        <begin position="16"/>
        <end position="284"/>
    </location>
</feature>
<dbReference type="STRING" id="29172.A0A0D8XSH1"/>
<dbReference type="Proteomes" id="UP000053766">
    <property type="component" value="Unassembled WGS sequence"/>
</dbReference>
<dbReference type="InterPro" id="IPR002921">
    <property type="entry name" value="Fungal_lipase-type"/>
</dbReference>
<evidence type="ECO:0000256" key="1">
    <source>
        <dbReference type="SAM" id="SignalP"/>
    </source>
</evidence>
<dbReference type="PANTHER" id="PTHR45908:SF8">
    <property type="entry name" value="FUNGAL LIPASE-LIKE DOMAIN-CONTAINING PROTEIN"/>
    <property type="match status" value="1"/>
</dbReference>
<dbReference type="PANTHER" id="PTHR45908">
    <property type="entry name" value="PROTEIN CBG11750-RELATED"/>
    <property type="match status" value="1"/>
</dbReference>
<dbReference type="InterPro" id="IPR029058">
    <property type="entry name" value="AB_hydrolase_fold"/>
</dbReference>
<dbReference type="SUPFAM" id="SSF53474">
    <property type="entry name" value="alpha/beta-Hydrolases"/>
    <property type="match status" value="1"/>
</dbReference>
<keyword evidence="4" id="KW-1185">Reference proteome</keyword>
<name>A0A0D8XSH1_DICVI</name>
<reference evidence="4" key="2">
    <citation type="journal article" date="2016" name="Sci. Rep.">
        <title>Dictyocaulus viviparus genome, variome and transcriptome elucidate lungworm biology and support future intervention.</title>
        <authorList>
            <person name="McNulty S.N."/>
            <person name="Strube C."/>
            <person name="Rosa B.A."/>
            <person name="Martin J.C."/>
            <person name="Tyagi R."/>
            <person name="Choi Y.J."/>
            <person name="Wang Q."/>
            <person name="Hallsworth Pepin K."/>
            <person name="Zhang X."/>
            <person name="Ozersky P."/>
            <person name="Wilson R.K."/>
            <person name="Sternberg P.W."/>
            <person name="Gasser R.B."/>
            <person name="Mitreva M."/>
        </authorList>
    </citation>
    <scope>NUCLEOTIDE SEQUENCE [LARGE SCALE GENOMIC DNA]</scope>
    <source>
        <strain evidence="4">HannoverDv2000</strain>
    </source>
</reference>
<dbReference type="Pfam" id="PF01764">
    <property type="entry name" value="Lipase_3"/>
    <property type="match status" value="1"/>
</dbReference>
<sequence length="284" mass="32958">MILVLFFCLIGFTYGTTEYSDDFARNYMFPLSAASYSDDPEQCLNRLFPNSTLQRQVVIQCDSFRKDTCSGYTAVLHNEKAIVLSFRGTIRFWQLFEEIEKSVFVNWSNWLFGGRISKYFHDGFQKIWDAGMSRDYFALKNKYPEYQIWVTGHSLGGSMASLAASFLIGSEFAKPSEIKLITFGQPRTGDLQFSITHNTQLEYSFRVTHWRDIVPHIPFEIVVHYFHHRSEAFYRYNMTADSVTVCSGSEDRRCSDGLWFTGSIAEHRNYFGKDVYNYGFSNCV</sequence>
<organism evidence="3 4">
    <name type="scientific">Dictyocaulus viviparus</name>
    <name type="common">Bovine lungworm</name>
    <dbReference type="NCBI Taxonomy" id="29172"/>
    <lineage>
        <taxon>Eukaryota</taxon>
        <taxon>Metazoa</taxon>
        <taxon>Ecdysozoa</taxon>
        <taxon>Nematoda</taxon>
        <taxon>Chromadorea</taxon>
        <taxon>Rhabditida</taxon>
        <taxon>Rhabditina</taxon>
        <taxon>Rhabditomorpha</taxon>
        <taxon>Strongyloidea</taxon>
        <taxon>Metastrongylidae</taxon>
        <taxon>Dictyocaulus</taxon>
    </lineage>
</organism>
<dbReference type="Gene3D" id="3.40.50.1820">
    <property type="entry name" value="alpha/beta hydrolase"/>
    <property type="match status" value="1"/>
</dbReference>
<feature type="domain" description="Fungal lipase-type" evidence="2">
    <location>
        <begin position="83"/>
        <end position="220"/>
    </location>
</feature>
<keyword evidence="1" id="KW-0732">Signal</keyword>
<accession>A0A0D8XSH1</accession>
<feature type="signal peptide" evidence="1">
    <location>
        <begin position="1"/>
        <end position="15"/>
    </location>
</feature>